<dbReference type="PANTHER" id="PTHR33480:SF5">
    <property type="entry name" value="SI:DKEY-51D8.9"/>
    <property type="match status" value="1"/>
</dbReference>
<organism evidence="1 2">
    <name type="scientific">Dissostichus eleginoides</name>
    <name type="common">Patagonian toothfish</name>
    <name type="synonym">Dissostichus amissus</name>
    <dbReference type="NCBI Taxonomy" id="100907"/>
    <lineage>
        <taxon>Eukaryota</taxon>
        <taxon>Metazoa</taxon>
        <taxon>Chordata</taxon>
        <taxon>Craniata</taxon>
        <taxon>Vertebrata</taxon>
        <taxon>Euteleostomi</taxon>
        <taxon>Actinopterygii</taxon>
        <taxon>Neopterygii</taxon>
        <taxon>Teleostei</taxon>
        <taxon>Neoteleostei</taxon>
        <taxon>Acanthomorphata</taxon>
        <taxon>Eupercaria</taxon>
        <taxon>Perciformes</taxon>
        <taxon>Notothenioidei</taxon>
        <taxon>Nototheniidae</taxon>
        <taxon>Dissostichus</taxon>
    </lineage>
</organism>
<dbReference type="Proteomes" id="UP001228049">
    <property type="component" value="Unassembled WGS sequence"/>
</dbReference>
<sequence>MKICPAKKETGDEPSIEKERVRSRSALKTAIAREVSDGLKGVMSCMNFDAVTQIIQNDKLLLQFGQHLFDLNGSRKSRHDYIRQRLRELGRLLLVAKHNTPIRKAEELIYPANFNHVISAVRELAGYNPEDNTFKTPSLDLKIGNSLGVISELIETENLSTDDRDWTLLNFAREFKTIKKFKWKGLITRGATTTLRESKWNAPQILPFTEDVKMLDLHMENVKIVAERMLRLCPSSSNYATLANVTLAQVIIFNRRREGEVSRMELATFQGRKKAEVNEDMAECLTPLEKQMCDFFIRVEIRGKRERGMPVLLKPSMVTAMELLAGTREMCGISKENIYMFARPGALSAYRGGECITKFARESGAKQPEVLTSTRLRKHIATMSQVLNLKENEADQLADFLGHDIRVHRQYYRLPQGTLQLAKMSKIHLVTVTPIVMQMIKEKFNVMNKL</sequence>
<gene>
    <name evidence="1" type="ORF">KUDE01_002793</name>
</gene>
<comment type="caution">
    <text evidence="1">The sequence shown here is derived from an EMBL/GenBank/DDBJ whole genome shotgun (WGS) entry which is preliminary data.</text>
</comment>
<protein>
    <submittedName>
        <fullName evidence="1">UvrABC system protein B</fullName>
    </submittedName>
</protein>
<name>A0AAD9B529_DISEL</name>
<dbReference type="EMBL" id="JASDAP010000027">
    <property type="protein sequence ID" value="KAK1877482.1"/>
    <property type="molecule type" value="Genomic_DNA"/>
</dbReference>
<evidence type="ECO:0000313" key="1">
    <source>
        <dbReference type="EMBL" id="KAK1877482.1"/>
    </source>
</evidence>
<dbReference type="PANTHER" id="PTHR33480">
    <property type="entry name" value="SET DOMAIN-CONTAINING PROTEIN-RELATED"/>
    <property type="match status" value="1"/>
</dbReference>
<reference evidence="1" key="1">
    <citation type="submission" date="2023-04" db="EMBL/GenBank/DDBJ databases">
        <title>Chromosome-level genome of Chaenocephalus aceratus.</title>
        <authorList>
            <person name="Park H."/>
        </authorList>
    </citation>
    <scope>NUCLEOTIDE SEQUENCE</scope>
    <source>
        <strain evidence="1">DE</strain>
        <tissue evidence="1">Muscle</tissue>
    </source>
</reference>
<proteinExistence type="predicted"/>
<dbReference type="AlphaFoldDB" id="A0AAD9B529"/>
<evidence type="ECO:0000313" key="2">
    <source>
        <dbReference type="Proteomes" id="UP001228049"/>
    </source>
</evidence>
<accession>A0AAD9B529</accession>
<keyword evidence="2" id="KW-1185">Reference proteome</keyword>